<reference evidence="1 2" key="1">
    <citation type="submission" date="2017-11" db="EMBL/GenBank/DDBJ databases">
        <title>The genome sequence of Pantoea rodasii DSM 26611.</title>
        <authorList>
            <person name="Gao J."/>
            <person name="Mao X."/>
            <person name="Sun J."/>
        </authorList>
    </citation>
    <scope>NUCLEOTIDE SEQUENCE [LARGE SCALE GENOMIC DNA]</scope>
    <source>
        <strain evidence="1 2">DSM 26611</strain>
    </source>
</reference>
<evidence type="ECO:0000313" key="2">
    <source>
        <dbReference type="Proteomes" id="UP000232062"/>
    </source>
</evidence>
<dbReference type="EMBL" id="PIQI01000009">
    <property type="protein sequence ID" value="PJZ06983.1"/>
    <property type="molecule type" value="Genomic_DNA"/>
</dbReference>
<evidence type="ECO:0000313" key="1">
    <source>
        <dbReference type="EMBL" id="PJZ06983.1"/>
    </source>
</evidence>
<accession>A0A2M9WHG3</accession>
<keyword evidence="2" id="KW-1185">Reference proteome</keyword>
<comment type="caution">
    <text evidence="1">The sequence shown here is derived from an EMBL/GenBank/DDBJ whole genome shotgun (WGS) entry which is preliminary data.</text>
</comment>
<proteinExistence type="predicted"/>
<dbReference type="AlphaFoldDB" id="A0A2M9WHG3"/>
<gene>
    <name evidence="1" type="ORF">PRCB_02930</name>
</gene>
<organism evidence="1 2">
    <name type="scientific">Pantoea rodasii</name>
    <dbReference type="NCBI Taxonomy" id="1076549"/>
    <lineage>
        <taxon>Bacteria</taxon>
        <taxon>Pseudomonadati</taxon>
        <taxon>Pseudomonadota</taxon>
        <taxon>Gammaproteobacteria</taxon>
        <taxon>Enterobacterales</taxon>
        <taxon>Erwiniaceae</taxon>
        <taxon>Pantoea</taxon>
    </lineage>
</organism>
<name>A0A2M9WHG3_9GAMM</name>
<dbReference type="Proteomes" id="UP000232062">
    <property type="component" value="Unassembled WGS sequence"/>
</dbReference>
<sequence length="77" mass="8510">MRDSAEVACKRSRAKVQINTHGGRVTGYARNRTVPVVYAIAPRGGDIWPVREVIEVMGGVRQQLRTSVIEGCTVIWS</sequence>
<protein>
    <submittedName>
        <fullName evidence="1">Uncharacterized protein</fullName>
    </submittedName>
</protein>